<dbReference type="InterPro" id="IPR050421">
    <property type="entry name" value="PPR"/>
</dbReference>
<feature type="repeat" description="PPR" evidence="2">
    <location>
        <begin position="281"/>
        <end position="315"/>
    </location>
</feature>
<dbReference type="EMBL" id="GL377566">
    <property type="protein sequence ID" value="EFJ36805.1"/>
    <property type="molecule type" value="Genomic_DNA"/>
</dbReference>
<keyword evidence="4" id="KW-1185">Reference proteome</keyword>
<evidence type="ECO:0000313" key="3">
    <source>
        <dbReference type="EMBL" id="EFJ36805.1"/>
    </source>
</evidence>
<feature type="repeat" description="PPR" evidence="2">
    <location>
        <begin position="176"/>
        <end position="210"/>
    </location>
</feature>
<dbReference type="Pfam" id="PF01535">
    <property type="entry name" value="PPR"/>
    <property type="match status" value="5"/>
</dbReference>
<dbReference type="OrthoDB" id="185373at2759"/>
<gene>
    <name evidence="3" type="ORF">SELMODRAFT_21801</name>
</gene>
<reference evidence="3 4" key="1">
    <citation type="journal article" date="2011" name="Science">
        <title>The Selaginella genome identifies genetic changes associated with the evolution of vascular plants.</title>
        <authorList>
            <person name="Banks J.A."/>
            <person name="Nishiyama T."/>
            <person name="Hasebe M."/>
            <person name="Bowman J.L."/>
            <person name="Gribskov M."/>
            <person name="dePamphilis C."/>
            <person name="Albert V.A."/>
            <person name="Aono N."/>
            <person name="Aoyama T."/>
            <person name="Ambrose B.A."/>
            <person name="Ashton N.W."/>
            <person name="Axtell M.J."/>
            <person name="Barker E."/>
            <person name="Barker M.S."/>
            <person name="Bennetzen J.L."/>
            <person name="Bonawitz N.D."/>
            <person name="Chapple C."/>
            <person name="Cheng C."/>
            <person name="Correa L.G."/>
            <person name="Dacre M."/>
            <person name="DeBarry J."/>
            <person name="Dreyer I."/>
            <person name="Elias M."/>
            <person name="Engstrom E.M."/>
            <person name="Estelle M."/>
            <person name="Feng L."/>
            <person name="Finet C."/>
            <person name="Floyd S.K."/>
            <person name="Frommer W.B."/>
            <person name="Fujita T."/>
            <person name="Gramzow L."/>
            <person name="Gutensohn M."/>
            <person name="Harholt J."/>
            <person name="Hattori M."/>
            <person name="Heyl A."/>
            <person name="Hirai T."/>
            <person name="Hiwatashi Y."/>
            <person name="Ishikawa M."/>
            <person name="Iwata M."/>
            <person name="Karol K.G."/>
            <person name="Koehler B."/>
            <person name="Kolukisaoglu U."/>
            <person name="Kubo M."/>
            <person name="Kurata T."/>
            <person name="Lalonde S."/>
            <person name="Li K."/>
            <person name="Li Y."/>
            <person name="Litt A."/>
            <person name="Lyons E."/>
            <person name="Manning G."/>
            <person name="Maruyama T."/>
            <person name="Michael T.P."/>
            <person name="Mikami K."/>
            <person name="Miyazaki S."/>
            <person name="Morinaga S."/>
            <person name="Murata T."/>
            <person name="Mueller-Roeber B."/>
            <person name="Nelson D.R."/>
            <person name="Obara M."/>
            <person name="Oguri Y."/>
            <person name="Olmstead R.G."/>
            <person name="Onodera N."/>
            <person name="Petersen B.L."/>
            <person name="Pils B."/>
            <person name="Prigge M."/>
            <person name="Rensing S.A."/>
            <person name="Riano-Pachon D.M."/>
            <person name="Roberts A.W."/>
            <person name="Sato Y."/>
            <person name="Scheller H.V."/>
            <person name="Schulz B."/>
            <person name="Schulz C."/>
            <person name="Shakirov E.V."/>
            <person name="Shibagaki N."/>
            <person name="Shinohara N."/>
            <person name="Shippen D.E."/>
            <person name="Soerensen I."/>
            <person name="Sotooka R."/>
            <person name="Sugimoto N."/>
            <person name="Sugita M."/>
            <person name="Sumikawa N."/>
            <person name="Tanurdzic M."/>
            <person name="Theissen G."/>
            <person name="Ulvskov P."/>
            <person name="Wakazuki S."/>
            <person name="Weng J.K."/>
            <person name="Willats W.W."/>
            <person name="Wipf D."/>
            <person name="Wolf P.G."/>
            <person name="Yang L."/>
            <person name="Zimmer A.D."/>
            <person name="Zhu Q."/>
            <person name="Mitros T."/>
            <person name="Hellsten U."/>
            <person name="Loque D."/>
            <person name="Otillar R."/>
            <person name="Salamov A."/>
            <person name="Schmutz J."/>
            <person name="Shapiro H."/>
            <person name="Lindquist E."/>
            <person name="Lucas S."/>
            <person name="Rokhsar D."/>
            <person name="Grigoriev I.V."/>
        </authorList>
    </citation>
    <scope>NUCLEOTIDE SEQUENCE [LARGE SCALE GENOMIC DNA]</scope>
</reference>
<dbReference type="Pfam" id="PF13041">
    <property type="entry name" value="PPR_2"/>
    <property type="match status" value="2"/>
</dbReference>
<organism evidence="4">
    <name type="scientific">Selaginella moellendorffii</name>
    <name type="common">Spikemoss</name>
    <dbReference type="NCBI Taxonomy" id="88036"/>
    <lineage>
        <taxon>Eukaryota</taxon>
        <taxon>Viridiplantae</taxon>
        <taxon>Streptophyta</taxon>
        <taxon>Embryophyta</taxon>
        <taxon>Tracheophyta</taxon>
        <taxon>Lycopodiopsida</taxon>
        <taxon>Selaginellales</taxon>
        <taxon>Selaginellaceae</taxon>
        <taxon>Selaginella</taxon>
    </lineage>
</organism>
<dbReference type="OMA" id="MKPKMEH"/>
<evidence type="ECO:0000313" key="4">
    <source>
        <dbReference type="Proteomes" id="UP000001514"/>
    </source>
</evidence>
<dbReference type="InterPro" id="IPR011990">
    <property type="entry name" value="TPR-like_helical_dom_sf"/>
</dbReference>
<dbReference type="Proteomes" id="UP000001514">
    <property type="component" value="Unassembled WGS sequence"/>
</dbReference>
<feature type="repeat" description="PPR" evidence="2">
    <location>
        <begin position="349"/>
        <end position="379"/>
    </location>
</feature>
<dbReference type="KEGG" id="smo:SELMODRAFT_21801"/>
<evidence type="ECO:0008006" key="5">
    <source>
        <dbReference type="Google" id="ProtNLM"/>
    </source>
</evidence>
<dbReference type="FunFam" id="1.25.40.10:FF:000158">
    <property type="entry name" value="pentatricopeptide repeat-containing protein At2g33680"/>
    <property type="match status" value="1"/>
</dbReference>
<dbReference type="eggNOG" id="KOG4197">
    <property type="taxonomic scope" value="Eukaryota"/>
</dbReference>
<dbReference type="InParanoid" id="D8QRM9"/>
<keyword evidence="1" id="KW-0677">Repeat</keyword>
<feature type="non-terminal residue" evidence="3">
    <location>
        <position position="520"/>
    </location>
</feature>
<feature type="non-terminal residue" evidence="3">
    <location>
        <position position="1"/>
    </location>
</feature>
<dbReference type="Gene3D" id="1.25.40.10">
    <property type="entry name" value="Tetratricopeptide repeat domain"/>
    <property type="match status" value="4"/>
</dbReference>
<dbReference type="PANTHER" id="PTHR47928">
    <property type="entry name" value="REPEAT-CONTAINING PROTEIN, PUTATIVE-RELATED"/>
    <property type="match status" value="1"/>
</dbReference>
<name>D8QRM9_SELML</name>
<evidence type="ECO:0000256" key="1">
    <source>
        <dbReference type="ARBA" id="ARBA00022737"/>
    </source>
</evidence>
<dbReference type="PANTHER" id="PTHR47928:SF190">
    <property type="entry name" value="PENTACOTRIPEPTIDE-REPEAT REGION OF PRORP DOMAIN-CONTAINING PROTEIN"/>
    <property type="match status" value="1"/>
</dbReference>
<accession>D8QRM9</accession>
<dbReference type="HOGENOM" id="CLU_002706_15_10_1"/>
<dbReference type="NCBIfam" id="TIGR00756">
    <property type="entry name" value="PPR"/>
    <property type="match status" value="4"/>
</dbReference>
<dbReference type="Gramene" id="EFJ36805">
    <property type="protein sequence ID" value="EFJ36805"/>
    <property type="gene ID" value="SELMODRAFT_21801"/>
</dbReference>
<evidence type="ECO:0000256" key="2">
    <source>
        <dbReference type="PROSITE-ProRule" id="PRU00708"/>
    </source>
</evidence>
<dbReference type="AlphaFoldDB" id="D8QRM9"/>
<dbReference type="GO" id="GO:0003723">
    <property type="term" value="F:RNA binding"/>
    <property type="evidence" value="ECO:0000318"/>
    <property type="project" value="GO_Central"/>
</dbReference>
<sequence length="520" mass="57155">YTTLLSCCDDLVDGEEIHACVVRDGIEWDVAMSTALVRCYSRCGNPEKAVAVFENFSGNKDVGMWTAMILCLSQNQKITEAIQVFREMEQQGFRASSFTLVALLQGLSSSSKSGFSTGMINTISSRAMEYLCSTGGDVSTRDDLVVATALVKCFGSHARINEAEEVFERFRLCRFDLVLWNAMVWAYAETSNPEEALFVLKKMDLEGGKADTFTLATVLTACATSCEHALLQTSFLHDRATSLGLGSDPVVVAALINSYSKSQRLGLARSAFEGLPTDKRDAVVWSSMIMGYARSGHIQDALEIFSKMDHPDKITIAQVLDAYADLACLSQCKAAHRDFVSPNQELESETMVANALVHMYAKCGSLDEARRVFDRMSLQSRNIVSWTAMISAYAQHGRSSESMELFQRMQQRGVEPNQVTFISILSSCSHSGLIDHAAYCFYSMEQDHSLVASQSHLVHMVDLLGRAGMLKHAQEIGESSSSRKSEELLPCAMVESLLGGCYTQGDREMASKIVGRALES</sequence>
<protein>
    <recommendedName>
        <fullName evidence="5">Pentacotripeptide-repeat region of PRORP domain-containing protein</fullName>
    </recommendedName>
</protein>
<feature type="repeat" description="PPR" evidence="2">
    <location>
        <begin position="382"/>
        <end position="416"/>
    </location>
</feature>
<dbReference type="GO" id="GO:0009451">
    <property type="term" value="P:RNA modification"/>
    <property type="evidence" value="ECO:0000318"/>
    <property type="project" value="GO_Central"/>
</dbReference>
<proteinExistence type="predicted"/>
<feature type="repeat" description="PPR" evidence="2">
    <location>
        <begin position="61"/>
        <end position="95"/>
    </location>
</feature>
<dbReference type="InterPro" id="IPR002885">
    <property type="entry name" value="PPR_rpt"/>
</dbReference>
<dbReference type="PROSITE" id="PS51375">
    <property type="entry name" value="PPR"/>
    <property type="match status" value="5"/>
</dbReference>
<dbReference type="GO" id="GO:0048731">
    <property type="term" value="P:system development"/>
    <property type="evidence" value="ECO:0007669"/>
    <property type="project" value="UniProtKB-ARBA"/>
</dbReference>